<sequence>MLRMVNVLVPGISTLSSSTRHFALYWALAALCGQEGYDASASKTMVNRAEAALAWASLLNRATGELTGPANMHGASTVRRLLASAESRPEPLSELVASSYSGREWGYWAQYKGPALTLGIVTSDKNALRPGARPCPPELRDMFDPLFAIITQRPVCAADLPNLSPLVSDAPTTPDIEPVRGLMTATDGTGRHNPTSWTGDDQTRRSTLRILARAVQLQPNDNTWRARCSGAIASGAHLDTDPVFQHEGARAHAWRGLLLRHRFVGAWRLLWASLVDQVLRAGEPLDRTQLRDWIRNQTSAEALADFVDALPATTGKHGHPLPAEDVVEQGDRGRIDAALAVLLLGSKRITELVGETLAAYRGGAKTPPHAYLDPTWVGERARELHDRRLGDFACALVDDMLDQSHRIALRKLVVKPDGRVDMPSKLYEREGRYFAEGAEGADNIGYREDTLEDIATQLGLFTKHDEGLRVSDIGKQLLELP</sequence>
<comment type="caution">
    <text evidence="1">The sequence shown here is derived from an EMBL/GenBank/DDBJ whole genome shotgun (WGS) entry which is preliminary data.</text>
</comment>
<name>A0A2A3L9F3_MYCAV</name>
<proteinExistence type="predicted"/>
<dbReference type="RefSeq" id="WP_084024791.1">
    <property type="nucleotide sequence ID" value="NZ_BDNJ01000014.1"/>
</dbReference>
<protein>
    <submittedName>
        <fullName evidence="1">Uncharacterized protein</fullName>
    </submittedName>
</protein>
<dbReference type="Proteomes" id="UP000218842">
    <property type="component" value="Unassembled WGS sequence"/>
</dbReference>
<gene>
    <name evidence="1" type="ORF">XV03_10470</name>
</gene>
<dbReference type="AlphaFoldDB" id="A0A2A3L9F3"/>
<evidence type="ECO:0000313" key="2">
    <source>
        <dbReference type="Proteomes" id="UP000218842"/>
    </source>
</evidence>
<accession>A0A2A3L9F3</accession>
<evidence type="ECO:0000313" key="1">
    <source>
        <dbReference type="EMBL" id="PBJ35970.1"/>
    </source>
</evidence>
<organism evidence="1 2">
    <name type="scientific">Mycobacterium avium subsp. hominissuis</name>
    <dbReference type="NCBI Taxonomy" id="439334"/>
    <lineage>
        <taxon>Bacteria</taxon>
        <taxon>Bacillati</taxon>
        <taxon>Actinomycetota</taxon>
        <taxon>Actinomycetes</taxon>
        <taxon>Mycobacteriales</taxon>
        <taxon>Mycobacteriaceae</taxon>
        <taxon>Mycobacterium</taxon>
        <taxon>Mycobacterium avium complex (MAC)</taxon>
    </lineage>
</organism>
<dbReference type="EMBL" id="LBGZ01000065">
    <property type="protein sequence ID" value="PBJ35970.1"/>
    <property type="molecule type" value="Genomic_DNA"/>
</dbReference>
<reference evidence="1 2" key="1">
    <citation type="journal article" date="2017" name="Genome Biol. Evol.">
        <title>Population Structure and Local Adaptation of MAC Lung Disease Agent Mycobacterium avium subsp. hominissuis.</title>
        <authorList>
            <person name="Yano H."/>
            <person name="Iwamoto T."/>
            <person name="Nishiuchi Y."/>
            <person name="Nakajima C."/>
            <person name="Starkova D.A."/>
            <person name="Mokrousov I."/>
            <person name="Narvskaya O."/>
            <person name="Yoshida S."/>
            <person name="Arikawa K."/>
            <person name="Nakanishi N."/>
            <person name="Osaki K."/>
            <person name="Nakagawa I."/>
            <person name="Ato M."/>
            <person name="Suzuki Y."/>
            <person name="Maruyama F."/>
        </authorList>
    </citation>
    <scope>NUCLEOTIDE SEQUENCE [LARGE SCALE GENOMIC DNA]</scope>
    <source>
        <strain evidence="1 2">OCU466</strain>
    </source>
</reference>